<dbReference type="AlphaFoldDB" id="A0A8D8WU24"/>
<accession>A0A8D8WU24</accession>
<protein>
    <submittedName>
        <fullName evidence="1">Uncharacterized protein</fullName>
    </submittedName>
</protein>
<name>A0A8D8WU24_9HEMI</name>
<sequence>MVHIQFEPQNLSSFITKLFPNFICWGQLGMRKNNRFFLKIDSFYPSLHPRTYLLTLLFASRGDFFSGMYRGRNANDSGSWYHENESFQAPYACPQRVCCAFWRA</sequence>
<organism evidence="1">
    <name type="scientific">Cacopsylla melanoneura</name>
    <dbReference type="NCBI Taxonomy" id="428564"/>
    <lineage>
        <taxon>Eukaryota</taxon>
        <taxon>Metazoa</taxon>
        <taxon>Ecdysozoa</taxon>
        <taxon>Arthropoda</taxon>
        <taxon>Hexapoda</taxon>
        <taxon>Insecta</taxon>
        <taxon>Pterygota</taxon>
        <taxon>Neoptera</taxon>
        <taxon>Paraneoptera</taxon>
        <taxon>Hemiptera</taxon>
        <taxon>Sternorrhyncha</taxon>
        <taxon>Psylloidea</taxon>
        <taxon>Psyllidae</taxon>
        <taxon>Psyllinae</taxon>
        <taxon>Cacopsylla</taxon>
    </lineage>
</organism>
<proteinExistence type="predicted"/>
<reference evidence="1" key="1">
    <citation type="submission" date="2021-05" db="EMBL/GenBank/DDBJ databases">
        <authorList>
            <person name="Alioto T."/>
            <person name="Alioto T."/>
            <person name="Gomez Garrido J."/>
        </authorList>
    </citation>
    <scope>NUCLEOTIDE SEQUENCE</scope>
</reference>
<evidence type="ECO:0000313" key="1">
    <source>
        <dbReference type="EMBL" id="CAG6670475.1"/>
    </source>
</evidence>
<dbReference type="EMBL" id="HBUF01223465">
    <property type="protein sequence ID" value="CAG6670475.1"/>
    <property type="molecule type" value="Transcribed_RNA"/>
</dbReference>